<feature type="compositionally biased region" description="Basic and acidic residues" evidence="7">
    <location>
        <begin position="1379"/>
        <end position="1391"/>
    </location>
</feature>
<evidence type="ECO:0000256" key="2">
    <source>
        <dbReference type="ARBA" id="ARBA00004123"/>
    </source>
</evidence>
<dbReference type="Proteomes" id="UP000188268">
    <property type="component" value="Unassembled WGS sequence"/>
</dbReference>
<reference evidence="10 11" key="1">
    <citation type="submission" date="2013-09" db="EMBL/GenBank/DDBJ databases">
        <title>Corchorus capsularis genome sequencing.</title>
        <authorList>
            <person name="Alam M."/>
            <person name="Haque M.S."/>
            <person name="Islam M.S."/>
            <person name="Emdad E.M."/>
            <person name="Islam M.M."/>
            <person name="Ahmed B."/>
            <person name="Halim A."/>
            <person name="Hossen Q.M.M."/>
            <person name="Hossain M.Z."/>
            <person name="Ahmed R."/>
            <person name="Khan M.M."/>
            <person name="Islam R."/>
            <person name="Rashid M.M."/>
            <person name="Khan S.A."/>
            <person name="Rahman M.S."/>
            <person name="Alam M."/>
        </authorList>
    </citation>
    <scope>NUCLEOTIDE SEQUENCE [LARGE SCALE GENOMIC DNA]</scope>
    <source>
        <strain evidence="11">cv. CVL-1</strain>
        <tissue evidence="10">Whole seedling</tissue>
    </source>
</reference>
<dbReference type="InterPro" id="IPR002715">
    <property type="entry name" value="Nas_poly-pep-assoc_cplx_dom"/>
</dbReference>
<name>A0A1R3FUH4_COCAP</name>
<dbReference type="SUPFAM" id="SSF53098">
    <property type="entry name" value="Ribonuclease H-like"/>
    <property type="match status" value="1"/>
</dbReference>
<dbReference type="InterPro" id="IPR010994">
    <property type="entry name" value="RuvA_2-like"/>
</dbReference>
<keyword evidence="4 6" id="KW-0804">Transcription</keyword>
<dbReference type="GO" id="GO:0003676">
    <property type="term" value="F:nucleic acid binding"/>
    <property type="evidence" value="ECO:0007669"/>
    <property type="project" value="InterPro"/>
</dbReference>
<dbReference type="SMART" id="SM00732">
    <property type="entry name" value="YqgFc"/>
    <property type="match status" value="1"/>
</dbReference>
<dbReference type="FunFam" id="3.30.420.140:FF:000006">
    <property type="entry name" value="Transcription elongation factor spt6"/>
    <property type="match status" value="1"/>
</dbReference>
<feature type="compositionally biased region" description="Acidic residues" evidence="7">
    <location>
        <begin position="1820"/>
        <end position="1841"/>
    </location>
</feature>
<dbReference type="InterPro" id="IPR028231">
    <property type="entry name" value="Spt6_YqgF"/>
</dbReference>
<dbReference type="InterPro" id="IPR035420">
    <property type="entry name" value="Spt6_SH2"/>
</dbReference>
<evidence type="ECO:0000256" key="6">
    <source>
        <dbReference type="RuleBase" id="RU361272"/>
    </source>
</evidence>
<dbReference type="Pfam" id="PF14635">
    <property type="entry name" value="HHH_7"/>
    <property type="match status" value="1"/>
</dbReference>
<feature type="domain" description="NAC-A/B" evidence="9">
    <location>
        <begin position="1856"/>
        <end position="1921"/>
    </location>
</feature>
<organism evidence="10 11">
    <name type="scientific">Corchorus capsularis</name>
    <name type="common">Jute</name>
    <dbReference type="NCBI Taxonomy" id="210143"/>
    <lineage>
        <taxon>Eukaryota</taxon>
        <taxon>Viridiplantae</taxon>
        <taxon>Streptophyta</taxon>
        <taxon>Embryophyta</taxon>
        <taxon>Tracheophyta</taxon>
        <taxon>Spermatophyta</taxon>
        <taxon>Magnoliopsida</taxon>
        <taxon>eudicotyledons</taxon>
        <taxon>Gunneridae</taxon>
        <taxon>Pentapetalae</taxon>
        <taxon>rosids</taxon>
        <taxon>malvids</taxon>
        <taxon>Malvales</taxon>
        <taxon>Malvaceae</taxon>
        <taxon>Grewioideae</taxon>
        <taxon>Apeibeae</taxon>
        <taxon>Corchorus</taxon>
    </lineage>
</organism>
<dbReference type="OrthoDB" id="995477at2759"/>
<dbReference type="Gene3D" id="1.10.3500.10">
    <property type="entry name" value="Tex N-terminal region-like"/>
    <property type="match status" value="1"/>
</dbReference>
<dbReference type="PROSITE" id="PS51151">
    <property type="entry name" value="NAC_AB"/>
    <property type="match status" value="1"/>
</dbReference>
<dbReference type="SUPFAM" id="SSF50249">
    <property type="entry name" value="Nucleic acid-binding proteins"/>
    <property type="match status" value="1"/>
</dbReference>
<dbReference type="InterPro" id="IPR023319">
    <property type="entry name" value="Tex-like_HTH_dom_sf"/>
</dbReference>
<feature type="compositionally biased region" description="Gly residues" evidence="7">
    <location>
        <begin position="1440"/>
        <end position="1450"/>
    </location>
</feature>
<evidence type="ECO:0000256" key="7">
    <source>
        <dbReference type="SAM" id="MobiDB-lite"/>
    </source>
</evidence>
<dbReference type="Gene3D" id="2.20.70.30">
    <property type="entry name" value="Nascent polypeptide-associated complex domain"/>
    <property type="match status" value="1"/>
</dbReference>
<keyword evidence="11" id="KW-1185">Reference proteome</keyword>
<dbReference type="FunFam" id="1.10.8.10:FF:000006">
    <property type="entry name" value="Putative nascent polypeptide-associated complex subunit alpha"/>
    <property type="match status" value="1"/>
</dbReference>
<dbReference type="Gene3D" id="1.10.10.2740">
    <property type="entry name" value="Spt6, Death-like domain"/>
    <property type="match status" value="1"/>
</dbReference>
<dbReference type="Gene3D" id="3.30.505.10">
    <property type="entry name" value="SH2 domain"/>
    <property type="match status" value="2"/>
</dbReference>
<dbReference type="Gene3D" id="1.10.8.10">
    <property type="entry name" value="DNA helicase RuvA subunit, C-terminal domain"/>
    <property type="match status" value="1"/>
</dbReference>
<dbReference type="InterPro" id="IPR038187">
    <property type="entry name" value="NAC_A/B_dom_sf"/>
</dbReference>
<evidence type="ECO:0000313" key="11">
    <source>
        <dbReference type="Proteomes" id="UP000188268"/>
    </source>
</evidence>
<keyword evidence="5" id="KW-0539">Nucleus</keyword>
<protein>
    <recommendedName>
        <fullName evidence="6">Nascent polypeptide-associated complex subunit beta</fullName>
    </recommendedName>
</protein>
<dbReference type="Gene3D" id="2.40.50.140">
    <property type="entry name" value="Nucleic acid-binding proteins"/>
    <property type="match status" value="1"/>
</dbReference>
<dbReference type="InterPro" id="IPR023323">
    <property type="entry name" value="Tex-like_dom_sf"/>
</dbReference>
<dbReference type="SUPFAM" id="SSF47781">
    <property type="entry name" value="RuvA domain 2-like"/>
    <property type="match status" value="1"/>
</dbReference>
<feature type="compositionally biased region" description="Basic and acidic residues" evidence="7">
    <location>
        <begin position="1324"/>
        <end position="1336"/>
    </location>
</feature>
<dbReference type="InterPro" id="IPR035018">
    <property type="entry name" value="Spt6_SH2_C"/>
</dbReference>
<dbReference type="SMART" id="SM00316">
    <property type="entry name" value="S1"/>
    <property type="match status" value="1"/>
</dbReference>
<feature type="compositionally biased region" description="Gly residues" evidence="7">
    <location>
        <begin position="1503"/>
        <end position="1514"/>
    </location>
</feature>
<dbReference type="GO" id="GO:0034728">
    <property type="term" value="P:nucleosome organization"/>
    <property type="evidence" value="ECO:0007669"/>
    <property type="project" value="TreeGrafter"/>
</dbReference>
<dbReference type="InterPro" id="IPR037027">
    <property type="entry name" value="YqgF/RNaseH-like_dom_sf"/>
</dbReference>
<feature type="compositionally biased region" description="Basic and acidic residues" evidence="7">
    <location>
        <begin position="1842"/>
        <end position="1859"/>
    </location>
</feature>
<evidence type="ECO:0000313" key="10">
    <source>
        <dbReference type="EMBL" id="OMO49390.1"/>
    </source>
</evidence>
<dbReference type="InterPro" id="IPR036860">
    <property type="entry name" value="SH2_dom_sf"/>
</dbReference>
<dbReference type="InterPro" id="IPR006641">
    <property type="entry name" value="YqgF/RNaseH-like_dom"/>
</dbReference>
<evidence type="ECO:0000256" key="3">
    <source>
        <dbReference type="ARBA" id="ARBA00009253"/>
    </source>
</evidence>
<dbReference type="InterPro" id="IPR044034">
    <property type="entry name" value="NAC-like_UBA"/>
</dbReference>
<comment type="subcellular location">
    <subcellularLocation>
        <location evidence="2">Nucleus</location>
    </subcellularLocation>
</comment>
<dbReference type="CDD" id="cd14358">
    <property type="entry name" value="UBA_NAC_euk"/>
    <property type="match status" value="1"/>
</dbReference>
<dbReference type="PANTHER" id="PTHR10145">
    <property type="entry name" value="TRANSCRIPTION ELONGATION FACTOR SPT6"/>
    <property type="match status" value="1"/>
</dbReference>
<dbReference type="Gene3D" id="1.10.10.650">
    <property type="entry name" value="RuvA domain 2-like"/>
    <property type="match status" value="1"/>
</dbReference>
<comment type="function">
    <text evidence="1">May promote appropriate targeting of ribosome-nascent polypeptide complexes.</text>
</comment>
<dbReference type="InterPro" id="IPR049540">
    <property type="entry name" value="Spt6-like_S1"/>
</dbReference>
<comment type="similarity">
    <text evidence="6">Belongs to the NAC-beta family.</text>
</comment>
<dbReference type="InterPro" id="IPR012340">
    <property type="entry name" value="NA-bd_OB-fold"/>
</dbReference>
<keyword evidence="6" id="KW-0805">Transcription regulation</keyword>
<dbReference type="PANTHER" id="PTHR10145:SF6">
    <property type="entry name" value="TRANSCRIPTION ELONGATION FACTOR SPT6"/>
    <property type="match status" value="1"/>
</dbReference>
<feature type="compositionally biased region" description="Gly residues" evidence="7">
    <location>
        <begin position="1537"/>
        <end position="1551"/>
    </location>
</feature>
<feature type="compositionally biased region" description="Gly residues" evidence="7">
    <location>
        <begin position="1594"/>
        <end position="1608"/>
    </location>
</feature>
<sequence length="1997" mass="220449">MNFKDFFVLLFSRRSLKDLVLDEDDIELIQENRNSGLCLLTNESEKFKRLKKAAGTSTNLAEQSHVSDDEGMLFDDILGEEDNAKDNEEDEMADFIVDDGETYGQRSPIRGHQILLPTTKKNKRSPIRCFKVNQKKLKQVVTICSSGLNDMGPVIGDADEILKQQKQVLAIKFKPDDPSEFEPFFLAEKYMTEWNHHVRENDVPERMQMIEDIVGALPLDQMSREEESVWILNQLVMNPNLLFYKKLAPEGSEDGSILMNKIKKADIMKFLELHHMEKFDIPFIAMYRKEECLSLLDDIEQDEADNEDNDGVVQSRQLKWHKVLWVIKELDRKWLLLQKRKSALKMYQKKCYEEYLNSDDGERLTLDKQLFESISKSLDKAESKEEINDVDAKFNLHFPPVGEIMDGKFRRPIRKSLYSNCMKAGLWKVANQFGYTSEQLGLQIALEKMDAGFQDYPDKPPKEIALDFTCAMFETPELVLKGARHMAALEISSEPCIKKHIRSIFMNKAVVSTSPTPEGNLTIDCSHQFSGVKWLRDKPLSKFNDAQWLLIQKAEEEKLLQVSIKLPESILNEVIASFNDVYLIDGAGRHAQLWKEQSKLILDDAFNFIFPSMEKEARNLLTSRAKHWLLMDYGKELWKMVSVAPLSHNENTFGSMESVAPKVMSCCWGPGKPPTTFVMLDSSGELLDVLEAGSFLLRSQTIDHQQRKKNDQQCILKFMKNHQPHVIVIGAGNASCVRLKDDVKEIISKLEENLRDLGQAMNGISVVYGDESLPQLYELSQISSDQLPGQPGIVKRAVALGRYFQNPLAMIATHCGADREIVSWKLSSLDHLLAPDEKYEIIEQVMVDVTNQVGFDLNFSVSHDWYFPLLQFISGLGPQKAAVLQREIVGNRGINNRKELANFGLKTKEDGTRIHPESYELAERLAKAVCKDVAEEPIEYVKKEPQVLSAFDINDYSDDYEIEEGENKRETFYHIKVELLHGFLDPRKPYKVPSLDEEFNMICGKNGTALVEGRVIQAVVRHVLSKRAFCVLDSGLTGIITKEDFSDEVHEDDGFSLEDKLREGDKVSCKIKQIDKSRYQVLLTCKESEMKGSSLEDIHPYYHEGGSILLKQAKITSMDEKLGKKHFKLRIISHPCFTNMTTDEVMEFLSDKDVGESIFHPSSRGPSYLTLTLKVFDELFVNKDIIEGGKDHRDITSLLHLGKLLKIGDETFGDLDEVMERYVVPLVKHLKEMLGFRKFKRGSKAEVDEALKAEKSEHPMRVVYWFGVSYEHPGTFILSYIRSINLHHEYVGLLPNGFSSSGAYTGGGWQDQLNSSKDGSASRGRNDYDRDGDGLKKHPSGLHRPPNGLGRGSSSDATKFGSCSEDLPGKWSSGGNWDSGDRRDSGGKWDTNEDNNNRGWNKSYGGGDDGCTSGWGSTKSGDSDGNNGVWHAGGNNARGCGCGRGRGRGGGGRDHGPGRGGGNSGWGQSEEEESGGSFNSNEGVWHASGNNGGGRGRGRGRNGRGGGRNSGWGGSNEDEIGGSLGSNEGGWHASGNNRGGRGRNGCGGGRSSGCSDSKNYESGGSFGSNEGAWHASGNHESERGRHGRGRGRGPGHGYGGASSGWGGTKEGESSRSFGGDEGVWHAAGNEDGPGHGRGGRGGRWDSDRGGRRGSGRNWRGSGRGRGRSNEGVIIATGKSTGGSWNGNAGASVGGSSWEPHEAVGSGGNGGGGSWGNINNNSNGILGSRPDNMGGNVARDEGGWNSGSQNANAVNGDSETVNTGGWGGSGNKWGGGALSFGLYFFLSTEKMTAQTDKEIEEILAAHLDQQKIDSEQPEQPTVEDDDEDDDDDDDDDKDDDDAEGHHDGDATGRSKQSRSEKKSRKAMLKLGMKPIPGVSRVTVKKSKNILFVISKPDVFKSPTSDTYVVFGEAKIEDLSSQLQTQAAEQFKAPDLSHVISKPESSTMAQDDEEVDETGVEPKDIELVMTQAGVSRSKAVKALKAADGDIVSAIMELTT</sequence>
<dbReference type="CDD" id="cd22054">
    <property type="entry name" value="NAC_NACA"/>
    <property type="match status" value="1"/>
</dbReference>
<dbReference type="InterPro" id="IPR042066">
    <property type="entry name" value="Spt6_death-like"/>
</dbReference>
<dbReference type="Pfam" id="PF19026">
    <property type="entry name" value="UBA_HYPK"/>
    <property type="match status" value="1"/>
</dbReference>
<evidence type="ECO:0000256" key="5">
    <source>
        <dbReference type="ARBA" id="ARBA00023242"/>
    </source>
</evidence>
<comment type="similarity">
    <text evidence="3">Belongs to the SPT6 family.</text>
</comment>
<accession>A0A1R3FUH4</accession>
<comment type="subunit">
    <text evidence="6">Part of the nascent polypeptide-associated complex (NAC).</text>
</comment>
<feature type="compositionally biased region" description="Polar residues" evidence="7">
    <location>
        <begin position="1745"/>
        <end position="1762"/>
    </location>
</feature>
<evidence type="ECO:0000256" key="4">
    <source>
        <dbReference type="ARBA" id="ARBA00023163"/>
    </source>
</evidence>
<dbReference type="Gene3D" id="3.30.420.140">
    <property type="entry name" value="YqgF/RNase H-like domain"/>
    <property type="match status" value="1"/>
</dbReference>
<dbReference type="GO" id="GO:0008023">
    <property type="term" value="C:transcription elongation factor complex"/>
    <property type="evidence" value="ECO:0007669"/>
    <property type="project" value="TreeGrafter"/>
</dbReference>
<feature type="region of interest" description="Disordered" evidence="7">
    <location>
        <begin position="1806"/>
        <end position="1868"/>
    </location>
</feature>
<dbReference type="STRING" id="210143.A0A1R3FUH4"/>
<dbReference type="InterPro" id="IPR041692">
    <property type="entry name" value="HHH_9"/>
</dbReference>
<dbReference type="InterPro" id="IPR017072">
    <property type="entry name" value="TF_Spt6"/>
</dbReference>
<dbReference type="FunFam" id="2.20.70.30:FF:000002">
    <property type="entry name" value="Nascent polypeptide-associated complex (NAC), alpha subunit"/>
    <property type="match status" value="1"/>
</dbReference>
<proteinExistence type="inferred from homology"/>
<feature type="domain" description="S1 motif" evidence="8">
    <location>
        <begin position="1013"/>
        <end position="1086"/>
    </location>
</feature>
<dbReference type="Pfam" id="PF01849">
    <property type="entry name" value="NAC"/>
    <property type="match status" value="1"/>
</dbReference>
<dbReference type="InterPro" id="IPR032706">
    <property type="entry name" value="Spt6_HHH"/>
</dbReference>
<dbReference type="GO" id="GO:0031491">
    <property type="term" value="F:nucleosome binding"/>
    <property type="evidence" value="ECO:0007669"/>
    <property type="project" value="TreeGrafter"/>
</dbReference>
<evidence type="ECO:0000259" key="9">
    <source>
        <dbReference type="PROSITE" id="PS51151"/>
    </source>
</evidence>
<dbReference type="SMART" id="SM01407">
    <property type="entry name" value="NAC"/>
    <property type="match status" value="1"/>
</dbReference>
<feature type="compositionally biased region" description="Low complexity" evidence="7">
    <location>
        <begin position="1715"/>
        <end position="1727"/>
    </location>
</feature>
<dbReference type="Pfam" id="PF17674">
    <property type="entry name" value="HHH_9"/>
    <property type="match status" value="1"/>
</dbReference>
<dbReference type="Pfam" id="PF14633">
    <property type="entry name" value="SH2_2"/>
    <property type="match status" value="1"/>
</dbReference>
<dbReference type="InterPro" id="IPR012337">
    <property type="entry name" value="RNaseH-like_sf"/>
</dbReference>
<evidence type="ECO:0000259" key="8">
    <source>
        <dbReference type="PROSITE" id="PS50126"/>
    </source>
</evidence>
<dbReference type="InterPro" id="IPR003029">
    <property type="entry name" value="S1_domain"/>
</dbReference>
<feature type="region of interest" description="Disordered" evidence="7">
    <location>
        <begin position="1309"/>
        <end position="1769"/>
    </location>
</feature>
<dbReference type="EMBL" id="AWWV01016496">
    <property type="protein sequence ID" value="OMO49390.1"/>
    <property type="molecule type" value="Genomic_DNA"/>
</dbReference>
<evidence type="ECO:0000256" key="1">
    <source>
        <dbReference type="ARBA" id="ARBA00004000"/>
    </source>
</evidence>
<dbReference type="Pfam" id="PF14639">
    <property type="entry name" value="YqgF"/>
    <property type="match status" value="1"/>
</dbReference>
<gene>
    <name evidence="10" type="ORF">CCACVL1_31035</name>
</gene>
<dbReference type="Gene3D" id="1.10.150.850">
    <property type="entry name" value="Spt6, helix-hairpin-helix domain"/>
    <property type="match status" value="1"/>
</dbReference>
<dbReference type="SUPFAM" id="SSF158832">
    <property type="entry name" value="Tex N-terminal region-like"/>
    <property type="match status" value="1"/>
</dbReference>
<feature type="compositionally biased region" description="Gly residues" evidence="7">
    <location>
        <begin position="1704"/>
        <end position="1714"/>
    </location>
</feature>
<comment type="caution">
    <text evidence="10">The sequence shown here is derived from an EMBL/GenBank/DDBJ whole genome shotgun (WGS) entry which is preliminary data.</text>
</comment>
<dbReference type="GO" id="GO:0140673">
    <property type="term" value="P:transcription elongation-coupled chromatin remodeling"/>
    <property type="evidence" value="ECO:0007669"/>
    <property type="project" value="InterPro"/>
</dbReference>
<dbReference type="CDD" id="cd09918">
    <property type="entry name" value="SH2_Nterm_SPT6_like"/>
    <property type="match status" value="1"/>
</dbReference>
<dbReference type="Pfam" id="PF21710">
    <property type="entry name" value="Spt6_S1"/>
    <property type="match status" value="1"/>
</dbReference>
<dbReference type="CDD" id="cd09928">
    <property type="entry name" value="SH2_Cterm_SPT6_like"/>
    <property type="match status" value="1"/>
</dbReference>
<dbReference type="GO" id="GO:0042393">
    <property type="term" value="F:histone binding"/>
    <property type="evidence" value="ECO:0007669"/>
    <property type="project" value="TreeGrafter"/>
</dbReference>
<dbReference type="InterPro" id="IPR035019">
    <property type="entry name" value="Spt6_SH2_N"/>
</dbReference>
<dbReference type="FunFam" id="3.30.505.10:FF:000047">
    <property type="entry name" value="Transcription elongation factor spt6"/>
    <property type="match status" value="1"/>
</dbReference>
<dbReference type="PROSITE" id="PS50126">
    <property type="entry name" value="S1"/>
    <property type="match status" value="1"/>
</dbReference>
<feature type="compositionally biased region" description="Low complexity" evidence="7">
    <location>
        <begin position="1685"/>
        <end position="1697"/>
    </location>
</feature>
<dbReference type="Gramene" id="OMO49390">
    <property type="protein sequence ID" value="OMO49390"/>
    <property type="gene ID" value="CCACVL1_31035"/>
</dbReference>